<dbReference type="PANTHER" id="PTHR43047:SF72">
    <property type="entry name" value="OSMOSENSING HISTIDINE PROTEIN KINASE SLN1"/>
    <property type="match status" value="1"/>
</dbReference>
<evidence type="ECO:0000259" key="11">
    <source>
        <dbReference type="PROSITE" id="PS50113"/>
    </source>
</evidence>
<feature type="domain" description="Response regulatory" evidence="9">
    <location>
        <begin position="770"/>
        <end position="889"/>
    </location>
</feature>
<keyword evidence="3 6" id="KW-0597">Phosphoprotein</keyword>
<evidence type="ECO:0000256" key="1">
    <source>
        <dbReference type="ARBA" id="ARBA00000085"/>
    </source>
</evidence>
<dbReference type="InterPro" id="IPR001789">
    <property type="entry name" value="Sig_transdc_resp-reg_receiver"/>
</dbReference>
<dbReference type="Gene3D" id="3.30.565.10">
    <property type="entry name" value="Histidine kinase-like ATPase, C-terminal domain"/>
    <property type="match status" value="1"/>
</dbReference>
<dbReference type="Gene3D" id="3.40.50.2300">
    <property type="match status" value="1"/>
</dbReference>
<evidence type="ECO:0000259" key="9">
    <source>
        <dbReference type="PROSITE" id="PS50110"/>
    </source>
</evidence>
<dbReference type="RefSeq" id="WP_015336044.1">
    <property type="nucleotide sequence ID" value="NC_020055.1"/>
</dbReference>
<dbReference type="InterPro" id="IPR013656">
    <property type="entry name" value="PAS_4"/>
</dbReference>
<feature type="domain" description="PAS" evidence="10">
    <location>
        <begin position="255"/>
        <end position="299"/>
    </location>
</feature>
<proteinExistence type="predicted"/>
<dbReference type="Pfam" id="PF08447">
    <property type="entry name" value="PAS_3"/>
    <property type="match status" value="1"/>
</dbReference>
<dbReference type="InterPro" id="IPR000700">
    <property type="entry name" value="PAS-assoc_C"/>
</dbReference>
<feature type="domain" description="PAC" evidence="11">
    <location>
        <begin position="452"/>
        <end position="504"/>
    </location>
</feature>
<dbReference type="SUPFAM" id="SSF55785">
    <property type="entry name" value="PYP-like sensor domain (PAS domain)"/>
    <property type="match status" value="4"/>
</dbReference>
<dbReference type="InterPro" id="IPR004358">
    <property type="entry name" value="Sig_transdc_His_kin-like_C"/>
</dbReference>
<dbReference type="Pfam" id="PF08448">
    <property type="entry name" value="PAS_4"/>
    <property type="match status" value="1"/>
</dbReference>
<feature type="domain" description="PAS" evidence="10">
    <location>
        <begin position="376"/>
        <end position="419"/>
    </location>
</feature>
<dbReference type="KEGG" id="dhy:DESAM_21159"/>
<dbReference type="Pfam" id="PF00072">
    <property type="entry name" value="Response_reg"/>
    <property type="match status" value="1"/>
</dbReference>
<name>L0RB95_9BACT</name>
<dbReference type="OrthoDB" id="5523766at2"/>
<dbReference type="eggNOG" id="COG2205">
    <property type="taxonomic scope" value="Bacteria"/>
</dbReference>
<dbReference type="InterPro" id="IPR000014">
    <property type="entry name" value="PAS"/>
</dbReference>
<dbReference type="EMBL" id="FO203522">
    <property type="protein sequence ID" value="CCO23440.1"/>
    <property type="molecule type" value="Genomic_DNA"/>
</dbReference>
<evidence type="ECO:0000259" key="8">
    <source>
        <dbReference type="PROSITE" id="PS50109"/>
    </source>
</evidence>
<dbReference type="GO" id="GO:0009927">
    <property type="term" value="F:histidine phosphotransfer kinase activity"/>
    <property type="evidence" value="ECO:0007669"/>
    <property type="project" value="TreeGrafter"/>
</dbReference>
<dbReference type="EC" id="2.7.13.3" evidence="2"/>
<keyword evidence="7" id="KW-0175">Coiled coil</keyword>
<dbReference type="CDD" id="cd00082">
    <property type="entry name" value="HisKA"/>
    <property type="match status" value="1"/>
</dbReference>
<dbReference type="Pfam" id="PF13426">
    <property type="entry name" value="PAS_9"/>
    <property type="match status" value="2"/>
</dbReference>
<evidence type="ECO:0000313" key="13">
    <source>
        <dbReference type="Proteomes" id="UP000010808"/>
    </source>
</evidence>
<dbReference type="SMART" id="SM00086">
    <property type="entry name" value="PAC"/>
    <property type="match status" value="4"/>
</dbReference>
<gene>
    <name evidence="12" type="ORF">DESAM_21159</name>
</gene>
<keyword evidence="5 12" id="KW-0418">Kinase</keyword>
<dbReference type="HOGENOM" id="CLU_000445_114_15_7"/>
<evidence type="ECO:0000313" key="12">
    <source>
        <dbReference type="EMBL" id="CCO23440.1"/>
    </source>
</evidence>
<keyword evidence="4" id="KW-0808">Transferase</keyword>
<evidence type="ECO:0000259" key="10">
    <source>
        <dbReference type="PROSITE" id="PS50112"/>
    </source>
</evidence>
<dbReference type="CDD" id="cd00130">
    <property type="entry name" value="PAS"/>
    <property type="match status" value="4"/>
</dbReference>
<dbReference type="GO" id="GO:0000155">
    <property type="term" value="F:phosphorelay sensor kinase activity"/>
    <property type="evidence" value="ECO:0007669"/>
    <property type="project" value="InterPro"/>
</dbReference>
<evidence type="ECO:0000256" key="7">
    <source>
        <dbReference type="SAM" id="Coils"/>
    </source>
</evidence>
<reference evidence="12 13" key="1">
    <citation type="submission" date="2012-10" db="EMBL/GenBank/DDBJ databases">
        <authorList>
            <person name="Genoscope - CEA"/>
        </authorList>
    </citation>
    <scope>NUCLEOTIDE SEQUENCE [LARGE SCALE GENOMIC DNA]</scope>
    <source>
        <strain evidence="13">AM13 / DSM 14728</strain>
    </source>
</reference>
<dbReference type="PROSITE" id="PS50109">
    <property type="entry name" value="HIS_KIN"/>
    <property type="match status" value="1"/>
</dbReference>
<dbReference type="Pfam" id="PF00512">
    <property type="entry name" value="HisKA"/>
    <property type="match status" value="1"/>
</dbReference>
<dbReference type="SUPFAM" id="SSF52172">
    <property type="entry name" value="CheY-like"/>
    <property type="match status" value="1"/>
</dbReference>
<evidence type="ECO:0000256" key="5">
    <source>
        <dbReference type="ARBA" id="ARBA00022777"/>
    </source>
</evidence>
<dbReference type="PRINTS" id="PR00344">
    <property type="entry name" value="BCTRLSENSOR"/>
</dbReference>
<dbReference type="InterPro" id="IPR013655">
    <property type="entry name" value="PAS_fold_3"/>
</dbReference>
<dbReference type="Gene3D" id="1.10.287.130">
    <property type="match status" value="1"/>
</dbReference>
<dbReference type="InterPro" id="IPR003661">
    <property type="entry name" value="HisK_dim/P_dom"/>
</dbReference>
<dbReference type="SMART" id="SM00448">
    <property type="entry name" value="REC"/>
    <property type="match status" value="1"/>
</dbReference>
<evidence type="ECO:0000256" key="6">
    <source>
        <dbReference type="PROSITE-ProRule" id="PRU00169"/>
    </source>
</evidence>
<protein>
    <recommendedName>
        <fullName evidence="2">histidine kinase</fullName>
        <ecNumber evidence="2">2.7.13.3</ecNumber>
    </recommendedName>
</protein>
<feature type="domain" description="PAS" evidence="10">
    <location>
        <begin position="136"/>
        <end position="198"/>
    </location>
</feature>
<dbReference type="InterPro" id="IPR035965">
    <property type="entry name" value="PAS-like_dom_sf"/>
</dbReference>
<feature type="modified residue" description="4-aspartylphosphate" evidence="6">
    <location>
        <position position="819"/>
    </location>
</feature>
<dbReference type="InterPro" id="IPR036890">
    <property type="entry name" value="HATPase_C_sf"/>
</dbReference>
<dbReference type="NCBIfam" id="TIGR00229">
    <property type="entry name" value="sensory_box"/>
    <property type="match status" value="4"/>
</dbReference>
<dbReference type="SMART" id="SM00091">
    <property type="entry name" value="PAS"/>
    <property type="match status" value="4"/>
</dbReference>
<dbReference type="InterPro" id="IPR005467">
    <property type="entry name" value="His_kinase_dom"/>
</dbReference>
<dbReference type="SUPFAM" id="SSF47384">
    <property type="entry name" value="Homodimeric domain of signal transducing histidine kinase"/>
    <property type="match status" value="1"/>
</dbReference>
<dbReference type="AlphaFoldDB" id="L0RB95"/>
<evidence type="ECO:0000256" key="2">
    <source>
        <dbReference type="ARBA" id="ARBA00012438"/>
    </source>
</evidence>
<dbReference type="Pfam" id="PF02518">
    <property type="entry name" value="HATPase_c"/>
    <property type="match status" value="1"/>
</dbReference>
<dbReference type="InterPro" id="IPR001610">
    <property type="entry name" value="PAC"/>
</dbReference>
<feature type="domain" description="PAC" evidence="11">
    <location>
        <begin position="83"/>
        <end position="135"/>
    </location>
</feature>
<evidence type="ECO:0000256" key="3">
    <source>
        <dbReference type="ARBA" id="ARBA00022553"/>
    </source>
</evidence>
<dbReference type="CDD" id="cd17546">
    <property type="entry name" value="REC_hyHK_CKI1_RcsC-like"/>
    <property type="match status" value="1"/>
</dbReference>
<dbReference type="PANTHER" id="PTHR43047">
    <property type="entry name" value="TWO-COMPONENT HISTIDINE PROTEIN KINASE"/>
    <property type="match status" value="1"/>
</dbReference>
<dbReference type="SMART" id="SM00387">
    <property type="entry name" value="HATPase_c"/>
    <property type="match status" value="1"/>
</dbReference>
<feature type="domain" description="Histidine kinase" evidence="8">
    <location>
        <begin position="522"/>
        <end position="743"/>
    </location>
</feature>
<sequence>MKIDEMKDNANRFRLLFENAPMPYQSLDEHGIFLDVNNKWLETLGYENKNEIIGDWFSDYLTEEYKDIFDKRFPIFKHACMIDGAEFDMIRKDGTILTVSFNGRIQQDEDGQFVCTHCIFHDITKSLQINAALHQSEQRYRRLSDATFESIFISENGICIEQNATAEMMFGYTHEEAAERDLTQWFHPDDREIVKNNILSGREAPYEVTALRKDGTTFPCEIQGRTATQDNKTIRITALRDLTDRINAEKKLRDSEQRHRLIFEHSPLSVIRFAKDGRIVDCNRKFVSLMGSEKDRIIGFNTLENSPADMRKALKKAIQGSTSSFEDYYTSVTGSKTRYIRTFFNPVDPDNVPTEVIAIIEDISDRKKVENKLAASEERFRLMAENAQDVIYRFSIPDERYEYISQACRTVMGYEPEEFYSDYSLMRRITLNPWREQLTEKWPNMVNGNILPVVEFQITDKSGQTKWLQQTNVVLYNPSGKAIAVEGIIRDITELKNALENLEQERARAEAASNTKSEFLANMSHEIRTPLNGILGMLQLMQDNSPSPKQSEYISAAMQASKRLNSVLSDILDLARVESGKLIIRSEDFNPAESLHQVLEMFEITSKHSGVELNLHIDPSVPQKLHGDALRLQQVLSNLVGNAIKFTESGSVSIAAQSLPTQHDRPYLLFTIEDTGIGIPDEKLGMLFDSFTQIGKGYTRQHQGVGLGLAICKRLISLMGGNISVDTEVGRGTTFYISIPFAPAETPPTEEIKATHKKLEPKESELEGCKILIAEDEKVNRLYTKRFLEQRGCTVETAVDGQQTLDILMYNDFDLILMDVQMPVMNGIETTEAIRKGEAGAHNKRIPIIAVTAYAMTGDKDKFVAAGMNDYIAKPVEESELYNTISKFICKK</sequence>
<dbReference type="InterPro" id="IPR036097">
    <property type="entry name" value="HisK_dim/P_sf"/>
</dbReference>
<dbReference type="PROSITE" id="PS50110">
    <property type="entry name" value="RESPONSE_REGULATORY"/>
    <property type="match status" value="1"/>
</dbReference>
<dbReference type="InterPro" id="IPR011006">
    <property type="entry name" value="CheY-like_superfamily"/>
</dbReference>
<keyword evidence="13" id="KW-1185">Reference proteome</keyword>
<dbReference type="Gene3D" id="3.30.450.20">
    <property type="entry name" value="PAS domain"/>
    <property type="match status" value="4"/>
</dbReference>
<dbReference type="GO" id="GO:0005886">
    <property type="term" value="C:plasma membrane"/>
    <property type="evidence" value="ECO:0007669"/>
    <property type="project" value="TreeGrafter"/>
</dbReference>
<dbReference type="CDD" id="cd16922">
    <property type="entry name" value="HATPase_EvgS-ArcB-TorS-like"/>
    <property type="match status" value="1"/>
</dbReference>
<dbReference type="STRING" id="1121451.DESAM_21159"/>
<dbReference type="SUPFAM" id="SSF55874">
    <property type="entry name" value="ATPase domain of HSP90 chaperone/DNA topoisomerase II/histidine kinase"/>
    <property type="match status" value="1"/>
</dbReference>
<organism evidence="12 13">
    <name type="scientific">Maridesulfovibrio hydrothermalis AM13 = DSM 14728</name>
    <dbReference type="NCBI Taxonomy" id="1121451"/>
    <lineage>
        <taxon>Bacteria</taxon>
        <taxon>Pseudomonadati</taxon>
        <taxon>Thermodesulfobacteriota</taxon>
        <taxon>Desulfovibrionia</taxon>
        <taxon>Desulfovibrionales</taxon>
        <taxon>Desulfovibrionaceae</taxon>
        <taxon>Maridesulfovibrio</taxon>
    </lineage>
</organism>
<dbReference type="PROSITE" id="PS50113">
    <property type="entry name" value="PAC"/>
    <property type="match status" value="2"/>
</dbReference>
<dbReference type="Proteomes" id="UP000010808">
    <property type="component" value="Chromosome"/>
</dbReference>
<comment type="catalytic activity">
    <reaction evidence="1">
        <text>ATP + protein L-histidine = ADP + protein N-phospho-L-histidine.</text>
        <dbReference type="EC" id="2.7.13.3"/>
    </reaction>
</comment>
<evidence type="ECO:0000256" key="4">
    <source>
        <dbReference type="ARBA" id="ARBA00022679"/>
    </source>
</evidence>
<dbReference type="PATRIC" id="fig|1121451.3.peg.1412"/>
<feature type="coiled-coil region" evidence="7">
    <location>
        <begin position="485"/>
        <end position="515"/>
    </location>
</feature>
<dbReference type="InterPro" id="IPR003594">
    <property type="entry name" value="HATPase_dom"/>
</dbReference>
<dbReference type="SMART" id="SM00388">
    <property type="entry name" value="HisKA"/>
    <property type="match status" value="1"/>
</dbReference>
<dbReference type="PROSITE" id="PS50112">
    <property type="entry name" value="PAS"/>
    <property type="match status" value="3"/>
</dbReference>
<accession>L0RB95</accession>
<dbReference type="FunFam" id="3.30.565.10:FF:000010">
    <property type="entry name" value="Sensor histidine kinase RcsC"/>
    <property type="match status" value="1"/>
</dbReference>